<evidence type="ECO:0000256" key="3">
    <source>
        <dbReference type="ARBA" id="ARBA00022692"/>
    </source>
</evidence>
<dbReference type="PANTHER" id="PTHR42826">
    <property type="entry name" value="DICARBOXYLATE TRANSPORTER 2.1, CHLOROPLASTIC"/>
    <property type="match status" value="1"/>
</dbReference>
<comment type="caution">
    <text evidence="9">The sequence shown here is derived from an EMBL/GenBank/DDBJ whole genome shotgun (WGS) entry which is preliminary data.</text>
</comment>
<feature type="non-terminal residue" evidence="9">
    <location>
        <position position="1"/>
    </location>
</feature>
<evidence type="ECO:0000256" key="4">
    <source>
        <dbReference type="ARBA" id="ARBA00022780"/>
    </source>
</evidence>
<accession>A0ABN9XQD0</accession>
<dbReference type="Pfam" id="PF00939">
    <property type="entry name" value="Na_sulph_symp"/>
    <property type="match status" value="1"/>
</dbReference>
<feature type="region of interest" description="Disordered" evidence="7">
    <location>
        <begin position="254"/>
        <end position="273"/>
    </location>
</feature>
<feature type="transmembrane region" description="Helical" evidence="8">
    <location>
        <begin position="205"/>
        <end position="226"/>
    </location>
</feature>
<gene>
    <name evidence="9" type="ORF">PCOR1329_LOCUS78027</name>
</gene>
<dbReference type="Proteomes" id="UP001189429">
    <property type="component" value="Unassembled WGS sequence"/>
</dbReference>
<feature type="transmembrane region" description="Helical" evidence="8">
    <location>
        <begin position="152"/>
        <end position="169"/>
    </location>
</feature>
<dbReference type="EMBL" id="CAUYUJ010020845">
    <property type="protein sequence ID" value="CAK0900850.1"/>
    <property type="molecule type" value="Genomic_DNA"/>
</dbReference>
<evidence type="ECO:0000256" key="8">
    <source>
        <dbReference type="SAM" id="Phobius"/>
    </source>
</evidence>
<keyword evidence="10" id="KW-1185">Reference proteome</keyword>
<feature type="region of interest" description="Disordered" evidence="7">
    <location>
        <begin position="79"/>
        <end position="100"/>
    </location>
</feature>
<reference evidence="9" key="1">
    <citation type="submission" date="2023-10" db="EMBL/GenBank/DDBJ databases">
        <authorList>
            <person name="Chen Y."/>
            <person name="Shah S."/>
            <person name="Dougan E. K."/>
            <person name="Thang M."/>
            <person name="Chan C."/>
        </authorList>
    </citation>
    <scope>NUCLEOTIDE SEQUENCE [LARGE SCALE GENOMIC DNA]</scope>
</reference>
<organism evidence="9 10">
    <name type="scientific">Prorocentrum cordatum</name>
    <dbReference type="NCBI Taxonomy" id="2364126"/>
    <lineage>
        <taxon>Eukaryota</taxon>
        <taxon>Sar</taxon>
        <taxon>Alveolata</taxon>
        <taxon>Dinophyceae</taxon>
        <taxon>Prorocentrales</taxon>
        <taxon>Prorocentraceae</taxon>
        <taxon>Prorocentrum</taxon>
    </lineage>
</organism>
<dbReference type="InterPro" id="IPR001898">
    <property type="entry name" value="SLC13A/DASS"/>
</dbReference>
<keyword evidence="6 8" id="KW-0472">Membrane</keyword>
<evidence type="ECO:0000256" key="6">
    <source>
        <dbReference type="ARBA" id="ARBA00023136"/>
    </source>
</evidence>
<keyword evidence="3 8" id="KW-0812">Transmembrane</keyword>
<evidence type="ECO:0000256" key="5">
    <source>
        <dbReference type="ARBA" id="ARBA00022989"/>
    </source>
</evidence>
<feature type="transmembrane region" description="Helical" evidence="8">
    <location>
        <begin position="181"/>
        <end position="198"/>
    </location>
</feature>
<keyword evidence="4" id="KW-1001">Plastid inner membrane</keyword>
<evidence type="ECO:0000313" key="9">
    <source>
        <dbReference type="EMBL" id="CAK0900850.1"/>
    </source>
</evidence>
<feature type="transmembrane region" description="Helical" evidence="8">
    <location>
        <begin position="113"/>
        <end position="131"/>
    </location>
</feature>
<dbReference type="InterPro" id="IPR030676">
    <property type="entry name" value="CitT-rel"/>
</dbReference>
<evidence type="ECO:0000256" key="1">
    <source>
        <dbReference type="ARBA" id="ARBA00004478"/>
    </source>
</evidence>
<protein>
    <submittedName>
        <fullName evidence="9">Uncharacterized protein</fullName>
    </submittedName>
</protein>
<evidence type="ECO:0000256" key="2">
    <source>
        <dbReference type="ARBA" id="ARBA00007349"/>
    </source>
</evidence>
<feature type="transmembrane region" description="Helical" evidence="8">
    <location>
        <begin position="44"/>
        <end position="63"/>
    </location>
</feature>
<sequence length="732" mass="79650">FGSGVALGMFWPARAAMNFGRRLLAQVADLGLPGARRRRTAERLLRYGALAALTSASALLAGLHGAALLSGGGGAVAGPVEPSLRRPPPDLMAPGRPRGRAARALGPSRAQEAAAGLAAAMAGAVLGLVGLRRRRTSERVKGELRKWEGADLKLLAICLGIGWTIRYVVPIPDGVEEKGWSMLAIFVAMICGVVLGPLPPAPTTLVALAVALLTKTVTFAEGLTAFTDEGFEPVKKDIQALTTKVDDHTKRIEKLESASRSPGADASSSVGLGNQQASKGFIPTFFNIENFSTYDDRKTLGVSRLEAEEFLSRLKEKLPQSLQEKVGDFECFGSKSNKIKVHVQHPYAVEISLIFKDFLQDEDFKYKGRSLWTAVERSPLEQVKYEKVGKAKAYLTKKTQSKDPNTFASCSYSPHWILTCISKGNGKEVEMGVVDGNGDVTWDEVNVKAAFGITGEQMNKHPSIDFHVVVGTDANVQFSENFESIAGDAVYRDREALEVYKIKSLSFLEAQLPTAQESVREFRRARKKMRRQLNEKKLAAINCDRLAHPLPMWLEVDGELTGAEPSDRFPIFAGGKQGGIETPPLFNYLIEFIMQPVVDKWRADGRGFKFGDDDSEAMSHFVWADNMFLLAGSVVEFQLMAQNVTDAMYKHGLTWKASSLEVLGCGPSKDSDWDDICVFVPEPLVFKREASMQALGVRLSADGVGILPAAAESPAYRDGAEGLPGRGRNPAE</sequence>
<evidence type="ECO:0000313" key="10">
    <source>
        <dbReference type="Proteomes" id="UP001189429"/>
    </source>
</evidence>
<keyword evidence="4" id="KW-0934">Plastid</keyword>
<name>A0ABN9XQD0_9DINO</name>
<proteinExistence type="inferred from homology"/>
<evidence type="ECO:0000256" key="7">
    <source>
        <dbReference type="SAM" id="MobiDB-lite"/>
    </source>
</evidence>
<comment type="subcellular location">
    <subcellularLocation>
        <location evidence="1">Plastid</location>
        <location evidence="1">Chloroplast inner membrane</location>
        <topology evidence="1">Multi-pass membrane protein</topology>
    </subcellularLocation>
</comment>
<keyword evidence="5 8" id="KW-1133">Transmembrane helix</keyword>
<comment type="similarity">
    <text evidence="2">Belongs to the SLC13A/DASS transporter (TC 2.A.47) family. DIT1 subfamily.</text>
</comment>